<dbReference type="Gene3D" id="1.10.260.130">
    <property type="match status" value="1"/>
</dbReference>
<keyword evidence="1" id="KW-0732">Signal</keyword>
<organism evidence="2 3">
    <name type="scientific">Kribbella albertanoniae</name>
    <dbReference type="NCBI Taxonomy" id="1266829"/>
    <lineage>
        <taxon>Bacteria</taxon>
        <taxon>Bacillati</taxon>
        <taxon>Actinomycetota</taxon>
        <taxon>Actinomycetes</taxon>
        <taxon>Propionibacteriales</taxon>
        <taxon>Kribbellaceae</taxon>
        <taxon>Kribbella</taxon>
    </lineage>
</organism>
<dbReference type="PANTHER" id="PTHR34853">
    <property type="match status" value="1"/>
</dbReference>
<dbReference type="PANTHER" id="PTHR34853:SF1">
    <property type="entry name" value="LIPASE 5"/>
    <property type="match status" value="1"/>
</dbReference>
<dbReference type="OrthoDB" id="9798122at2"/>
<dbReference type="Gene3D" id="3.40.50.1820">
    <property type="entry name" value="alpha/beta hydrolase"/>
    <property type="match status" value="1"/>
</dbReference>
<comment type="caution">
    <text evidence="2">The sequence shown here is derived from an EMBL/GenBank/DDBJ whole genome shotgun (WGS) entry which is preliminary data.</text>
</comment>
<dbReference type="RefSeq" id="WP_132412416.1">
    <property type="nucleotide sequence ID" value="NZ_SMKA01000180.1"/>
</dbReference>
<dbReference type="InterPro" id="IPR005152">
    <property type="entry name" value="Lipase_secreted"/>
</dbReference>
<name>A0A4R4PLG2_9ACTN</name>
<evidence type="ECO:0000313" key="2">
    <source>
        <dbReference type="EMBL" id="TDC22819.1"/>
    </source>
</evidence>
<dbReference type="Pfam" id="PF03583">
    <property type="entry name" value="LIP"/>
    <property type="match status" value="1"/>
</dbReference>
<dbReference type="SUPFAM" id="SSF53474">
    <property type="entry name" value="alpha/beta-Hydrolases"/>
    <property type="match status" value="1"/>
</dbReference>
<evidence type="ECO:0000256" key="1">
    <source>
        <dbReference type="SAM" id="SignalP"/>
    </source>
</evidence>
<proteinExistence type="predicted"/>
<dbReference type="Proteomes" id="UP000295075">
    <property type="component" value="Unassembled WGS sequence"/>
</dbReference>
<feature type="chain" id="PRO_5020645966" evidence="1">
    <location>
        <begin position="25"/>
        <end position="402"/>
    </location>
</feature>
<dbReference type="AlphaFoldDB" id="A0A4R4PLG2"/>
<sequence length="402" mass="41933">MIRSLVTGLAVAGLSCAVVVPASADDRPPTPQNDPFYTAPSPLPNVPAGDVLKTRKVDLYVDILRLFPVPTRADQVLYRSTSATGTPNAVSGTIITPLTTWPGPGKRPVVAYAMGTQGLGDQCAPSYQIRTGTEVEVAFIAQAITKGWAVALTDYEGLGTPGTHTYATAKSEGRALLDVARAATRLPAAGLDPTAPIGVFGYSQGGQAAAAAAEQAASYAPDLKVVGTATGGVPADLDLVAASNDGGIGFGLVAAAAIGLATAYPEVPLDNVLTTQGKELFAKIKQACVAEIALLAPGRRLNDFTTVPNVIKDPRWQKRLNENLLGNVKPSAPVYLYHGTADELIPYQGAQQLKARYCAAGATLEWHVIPLGGHVVTVSLWGTNALNWLGDRFQNRPARTSC</sequence>
<keyword evidence="3" id="KW-1185">Reference proteome</keyword>
<dbReference type="GO" id="GO:0004806">
    <property type="term" value="F:triacylglycerol lipase activity"/>
    <property type="evidence" value="ECO:0007669"/>
    <property type="project" value="InterPro"/>
</dbReference>
<dbReference type="PROSITE" id="PS51257">
    <property type="entry name" value="PROKAR_LIPOPROTEIN"/>
    <property type="match status" value="1"/>
</dbReference>
<dbReference type="GO" id="GO:0016042">
    <property type="term" value="P:lipid catabolic process"/>
    <property type="evidence" value="ECO:0007669"/>
    <property type="project" value="InterPro"/>
</dbReference>
<dbReference type="EMBL" id="SMKA01000180">
    <property type="protein sequence ID" value="TDC22819.1"/>
    <property type="molecule type" value="Genomic_DNA"/>
</dbReference>
<evidence type="ECO:0000313" key="3">
    <source>
        <dbReference type="Proteomes" id="UP000295075"/>
    </source>
</evidence>
<dbReference type="InterPro" id="IPR029058">
    <property type="entry name" value="AB_hydrolase_fold"/>
</dbReference>
<dbReference type="PIRSF" id="PIRSF029171">
    <property type="entry name" value="Esterase_LipA"/>
    <property type="match status" value="1"/>
</dbReference>
<protein>
    <submittedName>
        <fullName evidence="2">Lipase</fullName>
    </submittedName>
</protein>
<accession>A0A4R4PLG2</accession>
<gene>
    <name evidence="2" type="ORF">E1261_29935</name>
</gene>
<feature type="signal peptide" evidence="1">
    <location>
        <begin position="1"/>
        <end position="24"/>
    </location>
</feature>
<reference evidence="2 3" key="1">
    <citation type="submission" date="2019-03" db="EMBL/GenBank/DDBJ databases">
        <title>Draft genome sequences of novel Actinobacteria.</title>
        <authorList>
            <person name="Sahin N."/>
            <person name="Ay H."/>
            <person name="Saygin H."/>
        </authorList>
    </citation>
    <scope>NUCLEOTIDE SEQUENCE [LARGE SCALE GENOMIC DNA]</scope>
    <source>
        <strain evidence="2 3">JCM 30547</strain>
    </source>
</reference>